<feature type="compositionally biased region" description="Basic and acidic residues" evidence="1">
    <location>
        <begin position="1"/>
        <end position="14"/>
    </location>
</feature>
<feature type="compositionally biased region" description="Basic and acidic residues" evidence="1">
    <location>
        <begin position="71"/>
        <end position="88"/>
    </location>
</feature>
<feature type="compositionally biased region" description="Low complexity" evidence="1">
    <location>
        <begin position="31"/>
        <end position="47"/>
    </location>
</feature>
<evidence type="ECO:0000313" key="2">
    <source>
        <dbReference type="EMBL" id="CAA9281977.1"/>
    </source>
</evidence>
<feature type="non-terminal residue" evidence="2">
    <location>
        <position position="278"/>
    </location>
</feature>
<feature type="region of interest" description="Disordered" evidence="1">
    <location>
        <begin position="1"/>
        <end position="47"/>
    </location>
</feature>
<reference evidence="2" key="1">
    <citation type="submission" date="2020-02" db="EMBL/GenBank/DDBJ databases">
        <authorList>
            <person name="Meier V. D."/>
        </authorList>
    </citation>
    <scope>NUCLEOTIDE SEQUENCE</scope>
    <source>
        <strain evidence="2">AVDCRST_MAG27</strain>
    </source>
</reference>
<feature type="non-terminal residue" evidence="2">
    <location>
        <position position="1"/>
    </location>
</feature>
<organism evidence="2">
    <name type="scientific">uncultured Craurococcus sp</name>
    <dbReference type="NCBI Taxonomy" id="1135998"/>
    <lineage>
        <taxon>Bacteria</taxon>
        <taxon>Pseudomonadati</taxon>
        <taxon>Pseudomonadota</taxon>
        <taxon>Alphaproteobacteria</taxon>
        <taxon>Acetobacterales</taxon>
        <taxon>Acetobacteraceae</taxon>
        <taxon>Craurococcus</taxon>
        <taxon>environmental samples</taxon>
    </lineage>
</organism>
<feature type="region of interest" description="Disordered" evidence="1">
    <location>
        <begin position="71"/>
        <end position="167"/>
    </location>
</feature>
<gene>
    <name evidence="2" type="ORF">AVDCRST_MAG27-4152</name>
</gene>
<feature type="compositionally biased region" description="Basic residues" evidence="1">
    <location>
        <begin position="146"/>
        <end position="157"/>
    </location>
</feature>
<dbReference type="EMBL" id="CADCTD010000170">
    <property type="protein sequence ID" value="CAA9281977.1"/>
    <property type="molecule type" value="Genomic_DNA"/>
</dbReference>
<evidence type="ECO:0000256" key="1">
    <source>
        <dbReference type="SAM" id="MobiDB-lite"/>
    </source>
</evidence>
<sequence>DHHHRQDDACRGLGRDGAGQPLRPGRRLRADAAAGAGGLPRPAAAAPLGHARRALPAALPAAADLHLADAADRARHADRQPAASDHHLLQPARPVRDAGGGGAGAIGAAAGTAPHRRRGPGDGAADDAAALPGDAAAAADGGVGPRRQRAGRHPRRHVAADPRLDRAGGGGALLLPAAARGAAAAYPPHPAGDAEGDGEIRHRRALHPPGGALPCRVPGLPRAGAGERAAVAHRLPPARLRPARCAAGAAAAAEPWRDHRAGDPGGGALPRAGQPDRL</sequence>
<protein>
    <submittedName>
        <fullName evidence="2">Uncharacterized protein</fullName>
    </submittedName>
</protein>
<name>A0A6J4JM28_9PROT</name>
<dbReference type="AlphaFoldDB" id="A0A6J4JM28"/>
<proteinExistence type="predicted"/>
<feature type="compositionally biased region" description="Low complexity" evidence="1">
    <location>
        <begin position="126"/>
        <end position="140"/>
    </location>
</feature>
<accession>A0A6J4JM28</accession>
<feature type="region of interest" description="Disordered" evidence="1">
    <location>
        <begin position="246"/>
        <end position="278"/>
    </location>
</feature>